<dbReference type="Proteomes" id="UP000245657">
    <property type="component" value="Unassembled WGS sequence"/>
</dbReference>
<dbReference type="EMBL" id="QGMY01000008">
    <property type="protein sequence ID" value="PWR71722.1"/>
    <property type="molecule type" value="Genomic_DNA"/>
</dbReference>
<dbReference type="Pfam" id="PF00076">
    <property type="entry name" value="RRM_1"/>
    <property type="match status" value="1"/>
</dbReference>
<dbReference type="CDD" id="cd00590">
    <property type="entry name" value="RRM_SF"/>
    <property type="match status" value="1"/>
</dbReference>
<reference evidence="4 5" key="1">
    <citation type="submission" date="2018-05" db="EMBL/GenBank/DDBJ databases">
        <title>Draft genome of Methanospirillum lacunae Ki8-1.</title>
        <authorList>
            <person name="Dueholm M.S."/>
            <person name="Nielsen P.H."/>
            <person name="Bakmann L.F."/>
            <person name="Otzen D.E."/>
        </authorList>
    </citation>
    <scope>NUCLEOTIDE SEQUENCE [LARGE SCALE GENOMIC DNA]</scope>
    <source>
        <strain evidence="4 5">Ki8-1</strain>
    </source>
</reference>
<protein>
    <submittedName>
        <fullName evidence="4">RNA-binding protein</fullName>
    </submittedName>
</protein>
<dbReference type="AlphaFoldDB" id="A0A2V2MUW5"/>
<feature type="region of interest" description="Disordered" evidence="2">
    <location>
        <begin position="72"/>
        <end position="152"/>
    </location>
</feature>
<evidence type="ECO:0000313" key="4">
    <source>
        <dbReference type="EMBL" id="PWR71722.1"/>
    </source>
</evidence>
<organism evidence="4 5">
    <name type="scientific">Methanospirillum lacunae</name>
    <dbReference type="NCBI Taxonomy" id="668570"/>
    <lineage>
        <taxon>Archaea</taxon>
        <taxon>Methanobacteriati</taxon>
        <taxon>Methanobacteriota</taxon>
        <taxon>Stenosarchaea group</taxon>
        <taxon>Methanomicrobia</taxon>
        <taxon>Methanomicrobiales</taxon>
        <taxon>Methanospirillaceae</taxon>
        <taxon>Methanospirillum</taxon>
    </lineage>
</organism>
<comment type="caution">
    <text evidence="4">The sequence shown here is derived from an EMBL/GenBank/DDBJ whole genome shotgun (WGS) entry which is preliminary data.</text>
</comment>
<evidence type="ECO:0000256" key="1">
    <source>
        <dbReference type="ARBA" id="ARBA00022884"/>
    </source>
</evidence>
<feature type="compositionally biased region" description="Low complexity" evidence="2">
    <location>
        <begin position="94"/>
        <end position="105"/>
    </location>
</feature>
<dbReference type="GO" id="GO:0003723">
    <property type="term" value="F:RNA binding"/>
    <property type="evidence" value="ECO:0007669"/>
    <property type="project" value="UniProtKB-KW"/>
</dbReference>
<proteinExistence type="predicted"/>
<dbReference type="SMART" id="SM00360">
    <property type="entry name" value="RRM"/>
    <property type="match status" value="1"/>
</dbReference>
<gene>
    <name evidence="4" type="ORF">DK846_11390</name>
</gene>
<dbReference type="SUPFAM" id="SSF54928">
    <property type="entry name" value="RNA-binding domain, RBD"/>
    <property type="match status" value="1"/>
</dbReference>
<dbReference type="InterPro" id="IPR000504">
    <property type="entry name" value="RRM_dom"/>
</dbReference>
<dbReference type="InterPro" id="IPR035979">
    <property type="entry name" value="RBD_domain_sf"/>
</dbReference>
<feature type="compositionally biased region" description="Low complexity" evidence="2">
    <location>
        <begin position="131"/>
        <end position="146"/>
    </location>
</feature>
<dbReference type="Gene3D" id="3.30.70.330">
    <property type="match status" value="1"/>
</dbReference>
<name>A0A2V2MUW5_9EURY</name>
<sequence length="152" mass="16654">MNNRKLFVGNLTYSVREGQLKTLFSKFGEVISVRILEKKGYGFVEMGSIEQARAAREALSETEFEGRNLLIDGVRPFLKSKKGPSKSGQREGSRGSPSRSGPHQSKPGSGSGYHDRRSGQSTNRSGRPGQRSSPARRSSMPARRNSGPGRRS</sequence>
<evidence type="ECO:0000256" key="2">
    <source>
        <dbReference type="SAM" id="MobiDB-lite"/>
    </source>
</evidence>
<evidence type="ECO:0000259" key="3">
    <source>
        <dbReference type="PROSITE" id="PS50102"/>
    </source>
</evidence>
<dbReference type="PROSITE" id="PS50102">
    <property type="entry name" value="RRM"/>
    <property type="match status" value="1"/>
</dbReference>
<dbReference type="InterPro" id="IPR050502">
    <property type="entry name" value="Euk_RNA-bind_prot"/>
</dbReference>
<evidence type="ECO:0000313" key="5">
    <source>
        <dbReference type="Proteomes" id="UP000245657"/>
    </source>
</evidence>
<dbReference type="PANTHER" id="PTHR48025:SF1">
    <property type="entry name" value="RRM DOMAIN-CONTAINING PROTEIN"/>
    <property type="match status" value="1"/>
</dbReference>
<keyword evidence="1" id="KW-0694">RNA-binding</keyword>
<dbReference type="PANTHER" id="PTHR48025">
    <property type="entry name" value="OS02G0815200 PROTEIN"/>
    <property type="match status" value="1"/>
</dbReference>
<dbReference type="InterPro" id="IPR012677">
    <property type="entry name" value="Nucleotide-bd_a/b_plait_sf"/>
</dbReference>
<accession>A0A2V2MUW5</accession>
<keyword evidence="5" id="KW-1185">Reference proteome</keyword>
<feature type="domain" description="RRM" evidence="3">
    <location>
        <begin position="4"/>
        <end position="76"/>
    </location>
</feature>